<accession>A0ABT1GC76</accession>
<comment type="caution">
    <text evidence="2">The sequence shown here is derived from an EMBL/GenBank/DDBJ whole genome shotgun (WGS) entry which is preliminary data.</text>
</comment>
<sequence length="437" mass="46698">MALRFLDEAGERLPGPYPECAESEVLGAYRYLPTRPGSSHVHCDLPCPPGARQVQLALYAWSDPDLTCESLAVQPSGLSLGLQREQLDEAVTRFLAQAVECHRRPVIIRSREALGSDVGYVPRLIQAWRLAGHPVVQLAPRAVAEVPVVQSEDALLLRIPDDLFAEQSERLLAAAGKGGGYLVQLMADTEALHHQSLFAAAGWHCAYYLTGESQLSGATLAEGPLARQASVAAAAGPVLAGRLATLCGRDHVPLWAPGREASASAEARPPVKTDPDQDDRPTVVYWGSLAAEVFDWPTLLHAARARPDVRFYCRGEGAPGDLPSLENLIVASGAGFADTAPGHWRVAILPLPTGQQLLAPWQWGEFRALGLPVLLPAECDVALSKDEPLVHCYADETEFLAGLDAALDAAPVTAERAADGLSWQALANRLLGEEVAA</sequence>
<proteinExistence type="predicted"/>
<gene>
    <name evidence="2" type="ORF">J2T60_001883</name>
</gene>
<protein>
    <recommendedName>
        <fullName evidence="4">Glycosyltransferase family 1 protein</fullName>
    </recommendedName>
</protein>
<keyword evidence="3" id="KW-1185">Reference proteome</keyword>
<dbReference type="Gene3D" id="3.40.50.2000">
    <property type="entry name" value="Glycogen Phosphorylase B"/>
    <property type="match status" value="1"/>
</dbReference>
<evidence type="ECO:0000256" key="1">
    <source>
        <dbReference type="SAM" id="MobiDB-lite"/>
    </source>
</evidence>
<dbReference type="Proteomes" id="UP001523550">
    <property type="component" value="Unassembled WGS sequence"/>
</dbReference>
<dbReference type="RefSeq" id="WP_253448877.1">
    <property type="nucleotide sequence ID" value="NZ_JALJYF010000002.1"/>
</dbReference>
<dbReference type="EMBL" id="JALJYF010000002">
    <property type="protein sequence ID" value="MCP1727883.1"/>
    <property type="molecule type" value="Genomic_DNA"/>
</dbReference>
<feature type="region of interest" description="Disordered" evidence="1">
    <location>
        <begin position="259"/>
        <end position="279"/>
    </location>
</feature>
<organism evidence="2 3">
    <name type="scientific">Natronospira proteinivora</name>
    <dbReference type="NCBI Taxonomy" id="1807133"/>
    <lineage>
        <taxon>Bacteria</taxon>
        <taxon>Pseudomonadati</taxon>
        <taxon>Pseudomonadota</taxon>
        <taxon>Gammaproteobacteria</taxon>
        <taxon>Natronospirales</taxon>
        <taxon>Natronospiraceae</taxon>
        <taxon>Natronospira</taxon>
    </lineage>
</organism>
<reference evidence="2 3" key="1">
    <citation type="submission" date="2022-03" db="EMBL/GenBank/DDBJ databases">
        <title>Genomic Encyclopedia of Type Strains, Phase III (KMG-III): the genomes of soil and plant-associated and newly described type strains.</title>
        <authorList>
            <person name="Whitman W."/>
        </authorList>
    </citation>
    <scope>NUCLEOTIDE SEQUENCE [LARGE SCALE GENOMIC DNA]</scope>
    <source>
        <strain evidence="2 3">BSker1</strain>
    </source>
</reference>
<evidence type="ECO:0008006" key="4">
    <source>
        <dbReference type="Google" id="ProtNLM"/>
    </source>
</evidence>
<evidence type="ECO:0000313" key="2">
    <source>
        <dbReference type="EMBL" id="MCP1727883.1"/>
    </source>
</evidence>
<name>A0ABT1GC76_9GAMM</name>
<feature type="compositionally biased region" description="Basic and acidic residues" evidence="1">
    <location>
        <begin position="269"/>
        <end position="279"/>
    </location>
</feature>
<evidence type="ECO:0000313" key="3">
    <source>
        <dbReference type="Proteomes" id="UP001523550"/>
    </source>
</evidence>